<evidence type="ECO:0000313" key="3">
    <source>
        <dbReference type="EMBL" id="GLD28179.1"/>
    </source>
</evidence>
<dbReference type="InterPro" id="IPR002145">
    <property type="entry name" value="CopG"/>
</dbReference>
<dbReference type="Pfam" id="PF00027">
    <property type="entry name" value="cNMP_binding"/>
    <property type="match status" value="1"/>
</dbReference>
<feature type="domain" description="Cyclic nucleotide-binding" evidence="1">
    <location>
        <begin position="27"/>
        <end position="142"/>
    </location>
</feature>
<dbReference type="InterPro" id="IPR000595">
    <property type="entry name" value="cNMP-bd_dom"/>
</dbReference>
<proteinExistence type="predicted"/>
<dbReference type="PROSITE" id="PS50042">
    <property type="entry name" value="CNMP_BINDING_3"/>
    <property type="match status" value="1"/>
</dbReference>
<dbReference type="InterPro" id="IPR013321">
    <property type="entry name" value="Arc_rbn_hlx_hlx"/>
</dbReference>
<evidence type="ECO:0000259" key="1">
    <source>
        <dbReference type="PROSITE" id="PS50042"/>
    </source>
</evidence>
<dbReference type="GO" id="GO:0006355">
    <property type="term" value="P:regulation of DNA-templated transcription"/>
    <property type="evidence" value="ECO:0007669"/>
    <property type="project" value="InterPro"/>
</dbReference>
<dbReference type="EMBL" id="BRZI01000001">
    <property type="protein sequence ID" value="GLD28179.1"/>
    <property type="molecule type" value="Genomic_DNA"/>
</dbReference>
<dbReference type="InterPro" id="IPR014710">
    <property type="entry name" value="RmlC-like_jellyroll"/>
</dbReference>
<dbReference type="AlphaFoldDB" id="A0A9P3Q2V5"/>
<dbReference type="PANTHER" id="PTHR23011:SF28">
    <property type="entry name" value="CYCLIC NUCLEOTIDE-BINDING DOMAIN CONTAINING PROTEIN"/>
    <property type="match status" value="1"/>
</dbReference>
<name>A0A9P3Q2V5_9MYCO</name>
<dbReference type="InterPro" id="IPR018488">
    <property type="entry name" value="cNMP-bd_CS"/>
</dbReference>
<evidence type="ECO:0000313" key="4">
    <source>
        <dbReference type="Proteomes" id="UP001064782"/>
    </source>
</evidence>
<dbReference type="PROSITE" id="PS00889">
    <property type="entry name" value="CNMP_BINDING_2"/>
    <property type="match status" value="1"/>
</dbReference>
<gene>
    <name evidence="3" type="ORF">Mkiyose1413_00620</name>
    <name evidence="2" type="ORF">SRL2020028_04800</name>
</gene>
<dbReference type="GeneID" id="83627526"/>
<sequence length="199" mass="22108">MKVDAKQQEEEERRIRDDARRLREFPAFEKFSDSELHRLVAATHHSSQSVPWPLIREQTPSDACFILLSGEVGVYVGRDRVAVVGPGEVIGESALRRGKLRSATVTTIGPAEVLRIERDDLDRLLKEIPALRETMDATAAKHVAVEQPPKPKPERSKLNVSVPTDLVERFEHAAEGAGVSVSAALEDALTQWVERNSKS</sequence>
<reference evidence="3" key="1">
    <citation type="submission" date="2022-08" db="EMBL/GenBank/DDBJ databases">
        <title>Mycobacterium kiyosense sp. nov., scotochromogenic slow-glowing species isolated from respiratory specimens.</title>
        <authorList>
            <person name="Fukano H."/>
            <person name="Kazumi Y."/>
            <person name="Sakagami N."/>
            <person name="Ato M."/>
            <person name="Mitarai S."/>
            <person name="Hoshino Y."/>
        </authorList>
    </citation>
    <scope>NUCLEOTIDE SEQUENCE</scope>
    <source>
        <strain evidence="3">1413</strain>
        <strain evidence="2">SRL2020-028</strain>
    </source>
</reference>
<dbReference type="Pfam" id="PF01402">
    <property type="entry name" value="RHH_1"/>
    <property type="match status" value="1"/>
</dbReference>
<dbReference type="Proteomes" id="UP001064782">
    <property type="component" value="Unassembled WGS sequence"/>
</dbReference>
<dbReference type="InterPro" id="IPR018490">
    <property type="entry name" value="cNMP-bd_dom_sf"/>
</dbReference>
<comment type="caution">
    <text evidence="3">The sequence shown here is derived from an EMBL/GenBank/DDBJ whole genome shotgun (WGS) entry which is preliminary data.</text>
</comment>
<protein>
    <recommendedName>
        <fullName evidence="1">Cyclic nucleotide-binding domain-containing protein</fullName>
    </recommendedName>
</protein>
<dbReference type="Gene3D" id="2.60.120.10">
    <property type="entry name" value="Jelly Rolls"/>
    <property type="match status" value="1"/>
</dbReference>
<dbReference type="Gene3D" id="1.10.1220.10">
    <property type="entry name" value="Met repressor-like"/>
    <property type="match status" value="1"/>
</dbReference>
<dbReference type="Proteomes" id="UP001165663">
    <property type="component" value="Unassembled WGS sequence"/>
</dbReference>
<dbReference type="SUPFAM" id="SSF51206">
    <property type="entry name" value="cAMP-binding domain-like"/>
    <property type="match status" value="1"/>
</dbReference>
<organism evidence="3 4">
    <name type="scientific">Mycobacterium kiyosense</name>
    <dbReference type="NCBI Taxonomy" id="2871094"/>
    <lineage>
        <taxon>Bacteria</taxon>
        <taxon>Bacillati</taxon>
        <taxon>Actinomycetota</taxon>
        <taxon>Actinomycetes</taxon>
        <taxon>Mycobacteriales</taxon>
        <taxon>Mycobacteriaceae</taxon>
        <taxon>Mycobacterium</taxon>
    </lineage>
</organism>
<dbReference type="PANTHER" id="PTHR23011">
    <property type="entry name" value="CYCLIC NUCLEOTIDE-BINDING DOMAIN CONTAINING PROTEIN"/>
    <property type="match status" value="1"/>
</dbReference>
<keyword evidence="4" id="KW-1185">Reference proteome</keyword>
<accession>A0A9P3Q2V5</accession>
<dbReference type="EMBL" id="BRXE01000002">
    <property type="protein sequence ID" value="GLB81224.1"/>
    <property type="molecule type" value="Genomic_DNA"/>
</dbReference>
<dbReference type="CDD" id="cd00038">
    <property type="entry name" value="CAP_ED"/>
    <property type="match status" value="1"/>
</dbReference>
<dbReference type="SMART" id="SM00100">
    <property type="entry name" value="cNMP"/>
    <property type="match status" value="1"/>
</dbReference>
<dbReference type="RefSeq" id="WP_236974988.1">
    <property type="nucleotide sequence ID" value="NZ_BRXE01000002.1"/>
</dbReference>
<evidence type="ECO:0000313" key="2">
    <source>
        <dbReference type="EMBL" id="GLB81224.1"/>
    </source>
</evidence>